<dbReference type="Gene3D" id="1.25.40.20">
    <property type="entry name" value="Ankyrin repeat-containing domain"/>
    <property type="match status" value="1"/>
</dbReference>
<dbReference type="InterPro" id="IPR002110">
    <property type="entry name" value="Ankyrin_rpt"/>
</dbReference>
<evidence type="ECO:0000256" key="3">
    <source>
        <dbReference type="ARBA" id="ARBA00022737"/>
    </source>
</evidence>
<dbReference type="KEGG" id="lang:109328856"/>
<keyword evidence="7" id="KW-0040">ANK repeat</keyword>
<dbReference type="EMBL" id="CM007376">
    <property type="protein sequence ID" value="OIV95504.1"/>
    <property type="molecule type" value="Genomic_DNA"/>
</dbReference>
<dbReference type="PROSITE" id="PS50088">
    <property type="entry name" value="ANK_REPEAT"/>
    <property type="match status" value="1"/>
</dbReference>
<dbReference type="SMART" id="SM00356">
    <property type="entry name" value="ZnF_C3H1"/>
    <property type="match status" value="2"/>
</dbReference>
<dbReference type="Pfam" id="PF12796">
    <property type="entry name" value="Ank_2"/>
    <property type="match status" value="1"/>
</dbReference>
<dbReference type="Proteomes" id="UP000188354">
    <property type="component" value="Chromosome LG16"/>
</dbReference>
<feature type="region of interest" description="Disordered" evidence="9">
    <location>
        <begin position="434"/>
        <end position="455"/>
    </location>
</feature>
<sequence>MFTASNGLHYRISALLEFSAANDVKGLKNAIEEEGHDVAEVGLWYGRRVGSKDFGYEERTSLMVAAMFGSKDVLSYILGTGGVDVNRTCGSDGATALHCAVAGGSANSPEIIKFLLDASADVNAVDANGNRPSDLIGFVFNSIFNPRRRILEAILEGKDGGFDEACLTFDKADGEMVRLKQHYIDVHRVPREGTEKKVYSVDVSLPDIKDGIYSTDEFRMYTFKVKPCSRAYSHDWTECPFVHPGENARRRDPLKYHYSCVPCPEFKKGLCSKGDACEYAHGIFECWLHPAQYRTRLCKDEGGCTRRVCFFAHKLEELRPLYASTGSAMPSPKTYSAAASSLEIGSLSPFIPSSPPASVTPLSPSGAASPLGRTAMWQTTQFHVAVPTLQLAGSRLKTASNARDVGLGIEVPGLENRRLMQNMLFSDEMAELSSPSKWKNTKRNSPSFPDSFDADAGELNRNQQLRGYSSNVIGSPLALTSRNAAFSKRSQSFIERSVVSHNSEPSIFSGWGSPDGKLDWGIRGEELNKLRKSASFGFRGNSSPLIMAATTSPPNVDEPDVSWVHSLVKDAPPMETGQYGIEEELHSPQRYLNNGTDVVPAWLEQLYMEQEQMVA</sequence>
<dbReference type="SUPFAM" id="SSF48403">
    <property type="entry name" value="Ankyrin repeat"/>
    <property type="match status" value="1"/>
</dbReference>
<feature type="domain" description="C3H1-type" evidence="10">
    <location>
        <begin position="262"/>
        <end position="284"/>
    </location>
</feature>
<evidence type="ECO:0000256" key="7">
    <source>
        <dbReference type="PROSITE-ProRule" id="PRU00023"/>
    </source>
</evidence>
<dbReference type="Pfam" id="PF25512">
    <property type="entry name" value="zf-CCCH_AtC3H23"/>
    <property type="match status" value="1"/>
</dbReference>
<name>A0A1J7GZH8_LUPAN</name>
<reference evidence="11 12" key="1">
    <citation type="journal article" date="2017" name="Plant Biotechnol. J.">
        <title>A comprehensive draft genome sequence for lupin (Lupinus angustifolius), an emerging health food: insights into plant-microbe interactions and legume evolution.</title>
        <authorList>
            <person name="Hane J.K."/>
            <person name="Ming Y."/>
            <person name="Kamphuis L.G."/>
            <person name="Nelson M.N."/>
            <person name="Garg G."/>
            <person name="Atkins C.A."/>
            <person name="Bayer P.E."/>
            <person name="Bravo A."/>
            <person name="Bringans S."/>
            <person name="Cannon S."/>
            <person name="Edwards D."/>
            <person name="Foley R."/>
            <person name="Gao L.L."/>
            <person name="Harrison M.J."/>
            <person name="Huang W."/>
            <person name="Hurgobin B."/>
            <person name="Li S."/>
            <person name="Liu C.W."/>
            <person name="McGrath A."/>
            <person name="Morahan G."/>
            <person name="Murray J."/>
            <person name="Weller J."/>
            <person name="Jian J."/>
            <person name="Singh K.B."/>
        </authorList>
    </citation>
    <scope>NUCLEOTIDE SEQUENCE [LARGE SCALE GENOMIC DNA]</scope>
    <source>
        <strain evidence="12">cv. Tanjil</strain>
        <tissue evidence="11">Whole plant</tissue>
    </source>
</reference>
<dbReference type="InterPro" id="IPR057444">
    <property type="entry name" value="Znf-CCCH_AtC3H23-like"/>
</dbReference>
<keyword evidence="5 8" id="KW-0862">Zinc</keyword>
<keyword evidence="3" id="KW-0677">Repeat</keyword>
<dbReference type="InterPro" id="IPR036770">
    <property type="entry name" value="Ankyrin_rpt-contain_sf"/>
</dbReference>
<dbReference type="GO" id="GO:0005886">
    <property type="term" value="C:plasma membrane"/>
    <property type="evidence" value="ECO:0007669"/>
    <property type="project" value="UniProtKB-SubCell"/>
</dbReference>
<dbReference type="SMART" id="SM00248">
    <property type="entry name" value="ANK"/>
    <property type="match status" value="2"/>
</dbReference>
<dbReference type="PROSITE" id="PS50297">
    <property type="entry name" value="ANK_REP_REGION"/>
    <property type="match status" value="1"/>
</dbReference>
<evidence type="ECO:0000256" key="2">
    <source>
        <dbReference type="ARBA" id="ARBA00022723"/>
    </source>
</evidence>
<feature type="compositionally biased region" description="Polar residues" evidence="9">
    <location>
        <begin position="434"/>
        <end position="448"/>
    </location>
</feature>
<evidence type="ECO:0000256" key="5">
    <source>
        <dbReference type="ARBA" id="ARBA00022833"/>
    </source>
</evidence>
<dbReference type="PANTHER" id="PTHR14493">
    <property type="entry name" value="UNKEMPT FAMILY MEMBER"/>
    <property type="match status" value="1"/>
</dbReference>
<dbReference type="GO" id="GO:0008270">
    <property type="term" value="F:zinc ion binding"/>
    <property type="evidence" value="ECO:0007669"/>
    <property type="project" value="UniProtKB-KW"/>
</dbReference>
<dbReference type="AlphaFoldDB" id="A0A1J7GZH8"/>
<keyword evidence="4 8" id="KW-0863">Zinc-finger</keyword>
<dbReference type="InterPro" id="IPR000571">
    <property type="entry name" value="Znf_CCCH"/>
</dbReference>
<protein>
    <recommendedName>
        <fullName evidence="10">C3H1-type domain-containing protein</fullName>
    </recommendedName>
</protein>
<evidence type="ECO:0000256" key="9">
    <source>
        <dbReference type="SAM" id="MobiDB-lite"/>
    </source>
</evidence>
<dbReference type="Gene3D" id="3.30.1370.210">
    <property type="match status" value="1"/>
</dbReference>
<dbReference type="PANTHER" id="PTHR14493:SF87">
    <property type="entry name" value="ZINC FINGER CCCH DOMAIN-CONTAINING PROTEIN 66"/>
    <property type="match status" value="1"/>
</dbReference>
<accession>A0A1J7GZH8</accession>
<evidence type="ECO:0000256" key="4">
    <source>
        <dbReference type="ARBA" id="ARBA00022771"/>
    </source>
</evidence>
<evidence type="ECO:0000256" key="1">
    <source>
        <dbReference type="ARBA" id="ARBA00004413"/>
    </source>
</evidence>
<feature type="repeat" description="ANK" evidence="7">
    <location>
        <begin position="92"/>
        <end position="127"/>
    </location>
</feature>
<gene>
    <name evidence="11" type="ORF">TanjilG_25175</name>
</gene>
<feature type="zinc finger region" description="C3H1-type" evidence="8">
    <location>
        <begin position="262"/>
        <end position="284"/>
    </location>
</feature>
<dbReference type="OrthoDB" id="410307at2759"/>
<keyword evidence="6" id="KW-0238">DNA-binding</keyword>
<dbReference type="Pfam" id="PF00642">
    <property type="entry name" value="zf-CCCH"/>
    <property type="match status" value="1"/>
</dbReference>
<evidence type="ECO:0000313" key="12">
    <source>
        <dbReference type="Proteomes" id="UP000188354"/>
    </source>
</evidence>
<proteinExistence type="predicted"/>
<dbReference type="Gramene" id="OIV95504">
    <property type="protein sequence ID" value="OIV95504"/>
    <property type="gene ID" value="TanjilG_25175"/>
</dbReference>
<dbReference type="GO" id="GO:0003677">
    <property type="term" value="F:DNA binding"/>
    <property type="evidence" value="ECO:0007669"/>
    <property type="project" value="UniProtKB-KW"/>
</dbReference>
<dbReference type="GO" id="GO:0006355">
    <property type="term" value="P:regulation of DNA-templated transcription"/>
    <property type="evidence" value="ECO:0007669"/>
    <property type="project" value="UniProtKB-ARBA"/>
</dbReference>
<dbReference type="FunFam" id="3.30.1370.210:FF:000009">
    <property type="entry name" value="Zinc finger CCCH domain-containing protein 66"/>
    <property type="match status" value="1"/>
</dbReference>
<evidence type="ECO:0000259" key="10">
    <source>
        <dbReference type="PROSITE" id="PS50103"/>
    </source>
</evidence>
<comment type="subcellular location">
    <subcellularLocation>
        <location evidence="1">Cell membrane</location>
        <topology evidence="1">Peripheral membrane protein</topology>
        <orientation evidence="1">Cytoplasmic side</orientation>
    </subcellularLocation>
</comment>
<dbReference type="InterPro" id="IPR045234">
    <property type="entry name" value="Unkempt-like"/>
</dbReference>
<dbReference type="PROSITE" id="PS50103">
    <property type="entry name" value="ZF_C3H1"/>
    <property type="match status" value="1"/>
</dbReference>
<organism evidence="11 12">
    <name type="scientific">Lupinus angustifolius</name>
    <name type="common">Narrow-leaved blue lupine</name>
    <dbReference type="NCBI Taxonomy" id="3871"/>
    <lineage>
        <taxon>Eukaryota</taxon>
        <taxon>Viridiplantae</taxon>
        <taxon>Streptophyta</taxon>
        <taxon>Embryophyta</taxon>
        <taxon>Tracheophyta</taxon>
        <taxon>Spermatophyta</taxon>
        <taxon>Magnoliopsida</taxon>
        <taxon>eudicotyledons</taxon>
        <taxon>Gunneridae</taxon>
        <taxon>Pentapetalae</taxon>
        <taxon>rosids</taxon>
        <taxon>fabids</taxon>
        <taxon>Fabales</taxon>
        <taxon>Fabaceae</taxon>
        <taxon>Papilionoideae</taxon>
        <taxon>50 kb inversion clade</taxon>
        <taxon>genistoids sensu lato</taxon>
        <taxon>core genistoids</taxon>
        <taxon>Genisteae</taxon>
        <taxon>Lupinus</taxon>
    </lineage>
</organism>
<keyword evidence="12" id="KW-1185">Reference proteome</keyword>
<evidence type="ECO:0000256" key="6">
    <source>
        <dbReference type="ARBA" id="ARBA00023125"/>
    </source>
</evidence>
<keyword evidence="2 8" id="KW-0479">Metal-binding</keyword>
<evidence type="ECO:0000313" key="11">
    <source>
        <dbReference type="EMBL" id="OIV95504.1"/>
    </source>
</evidence>
<evidence type="ECO:0000256" key="8">
    <source>
        <dbReference type="PROSITE-ProRule" id="PRU00723"/>
    </source>
</evidence>
<dbReference type="OMA" id="FIEHTSI"/>